<feature type="region of interest" description="Disordered" evidence="13">
    <location>
        <begin position="460"/>
        <end position="485"/>
    </location>
</feature>
<evidence type="ECO:0000256" key="4">
    <source>
        <dbReference type="ARBA" id="ARBA00022448"/>
    </source>
</evidence>
<dbReference type="PANTHER" id="PTHR12515">
    <property type="entry name" value="STERILE ALPHA MOTIF DOMAIN CONTAINING PROTEIN 4-RELATED"/>
    <property type="match status" value="1"/>
</dbReference>
<dbReference type="InterPro" id="IPR037635">
    <property type="entry name" value="VTS1_SAM"/>
</dbReference>
<comment type="subcellular location">
    <subcellularLocation>
        <location evidence="1">Cytoplasm</location>
        <location evidence="1">P-body</location>
    </subcellularLocation>
    <subcellularLocation>
        <location evidence="2">Cytoplasm</location>
        <location evidence="2">Cytosol</location>
    </subcellularLocation>
</comment>
<evidence type="ECO:0000256" key="8">
    <source>
        <dbReference type="ARBA" id="ARBA00022927"/>
    </source>
</evidence>
<dbReference type="PROSITE" id="PS50105">
    <property type="entry name" value="SAM_DOMAIN"/>
    <property type="match status" value="1"/>
</dbReference>
<dbReference type="SMART" id="SM00454">
    <property type="entry name" value="SAM"/>
    <property type="match status" value="1"/>
</dbReference>
<evidence type="ECO:0000256" key="12">
    <source>
        <dbReference type="ARBA" id="ARBA00073291"/>
    </source>
</evidence>
<reference evidence="15 16" key="1">
    <citation type="journal article" date="2010" name="Nature">
        <title>Perigord black truffle genome uncovers evolutionary origins and mechanisms of symbiosis.</title>
        <authorList>
            <person name="Martin F."/>
            <person name="Kohler A."/>
            <person name="Murat C."/>
            <person name="Balestrini R."/>
            <person name="Coutinho P.M."/>
            <person name="Jaillon O."/>
            <person name="Montanini B."/>
            <person name="Morin E."/>
            <person name="Noel B."/>
            <person name="Percudani R."/>
            <person name="Porcel B."/>
            <person name="Rubini A."/>
            <person name="Amicucci A."/>
            <person name="Amselem J."/>
            <person name="Anthouard V."/>
            <person name="Arcioni S."/>
            <person name="Artiguenave F."/>
            <person name="Aury J.M."/>
            <person name="Ballario P."/>
            <person name="Bolchi A."/>
            <person name="Brenna A."/>
            <person name="Brun A."/>
            <person name="Buee M."/>
            <person name="Cantarel B."/>
            <person name="Chevalier G."/>
            <person name="Couloux A."/>
            <person name="Da Silva C."/>
            <person name="Denoeud F."/>
            <person name="Duplessis S."/>
            <person name="Ghignone S."/>
            <person name="Hilselberger B."/>
            <person name="Iotti M."/>
            <person name="Marcais B."/>
            <person name="Mello A."/>
            <person name="Miranda M."/>
            <person name="Pacioni G."/>
            <person name="Quesneville H."/>
            <person name="Riccioni C."/>
            <person name="Ruotolo R."/>
            <person name="Splivallo R."/>
            <person name="Stocchi V."/>
            <person name="Tisserant E."/>
            <person name="Viscomi A.R."/>
            <person name="Zambonelli A."/>
            <person name="Zampieri E."/>
            <person name="Henrissat B."/>
            <person name="Lebrun M.H."/>
            <person name="Paolocci F."/>
            <person name="Bonfante P."/>
            <person name="Ottonello S."/>
            <person name="Wincker P."/>
        </authorList>
    </citation>
    <scope>NUCLEOTIDE SEQUENCE [LARGE SCALE GENOMIC DNA]</scope>
    <source>
        <strain evidence="15 16">Mel28</strain>
    </source>
</reference>
<dbReference type="GO" id="GO:0003729">
    <property type="term" value="F:mRNA binding"/>
    <property type="evidence" value="ECO:0007669"/>
    <property type="project" value="InterPro"/>
</dbReference>
<sequence>MSNRNSTPDQGSGAGGSSLRPPSSRPLGSGHHLRASADMSGAFQSPLTGRIRPSSEIFLNPPQITSQNAETEALDKAAREWINDLETYENTLDEMASAALDQDFKDELSAIEQWFRVLSEAERTAALYALLQQTTQVQIRFFITVLQQMARSHPMSNILSPNTFEKDAMASRMSDAMSKMNLGNARDSFSRPPPSPGAPPNRNSVVDPSVQSMFPDAAAAIAAQRALISGQAGSGSGTKSNRNSALFESRPSSSLAPTPSISTPANKENNPPSSPWNRPTNDGGGEQSRPKSAADSMGNFQLPPSSAGLRSPRNPPPQITGNTNLQTTTLNAPTATGIEMPQLSPYGDTSSGNWASMVNTPVAPIFSQSPGADMVANAAAMKLAALSTVNNRIILDNDPKGWGKRRTGKDPNGSNGHGNAGLNSPRNNGNMATLPQGAIAMYNEHGQLVPIPTAAAAAAMAQQQNNGSPLLGGRSRPNSPGVFNSPAAQWGGLGFASPQAGGFLAAQSPLLGNNLLPTFGGLAGSAEGYNSDDVSGRGRSPRGRRGSSKPPEDPTDPNLLNDIPAWLRSLRLHKYTDNLKDLNWKDLVELDDEALEKRGVNALGARRKMLKVFDQVKEAKNEGKIPA</sequence>
<evidence type="ECO:0000313" key="16">
    <source>
        <dbReference type="Proteomes" id="UP000006911"/>
    </source>
</evidence>
<dbReference type="InterPro" id="IPR057327">
    <property type="entry name" value="Vts1_dom"/>
</dbReference>
<dbReference type="InterPro" id="IPR013761">
    <property type="entry name" value="SAM/pointed_sf"/>
</dbReference>
<dbReference type="CDD" id="cd09556">
    <property type="entry name" value="SAM_VTS1_fungal"/>
    <property type="match status" value="1"/>
</dbReference>
<dbReference type="Pfam" id="PF07647">
    <property type="entry name" value="SAM_2"/>
    <property type="match status" value="1"/>
</dbReference>
<keyword evidence="7" id="KW-0694">RNA-binding</keyword>
<dbReference type="GeneID" id="9183616"/>
<keyword evidence="6" id="KW-0547">Nucleotide-binding</keyword>
<evidence type="ECO:0000256" key="11">
    <source>
        <dbReference type="ARBA" id="ARBA00054767"/>
    </source>
</evidence>
<feature type="compositionally biased region" description="Polar residues" evidence="13">
    <location>
        <begin position="1"/>
        <end position="10"/>
    </location>
</feature>
<evidence type="ECO:0000256" key="1">
    <source>
        <dbReference type="ARBA" id="ARBA00004201"/>
    </source>
</evidence>
<dbReference type="InParanoid" id="D5GHH8"/>
<accession>D5GHH8</accession>
<feature type="region of interest" description="Disordered" evidence="13">
    <location>
        <begin position="230"/>
        <end position="325"/>
    </location>
</feature>
<dbReference type="KEGG" id="tml:GSTUM_00007890001"/>
<evidence type="ECO:0000313" key="15">
    <source>
        <dbReference type="EMBL" id="CAZ83971.1"/>
    </source>
</evidence>
<dbReference type="EMBL" id="FN430318">
    <property type="protein sequence ID" value="CAZ83971.1"/>
    <property type="molecule type" value="Genomic_DNA"/>
</dbReference>
<dbReference type="OMA" id="MSTVNNR"/>
<evidence type="ECO:0000256" key="3">
    <source>
        <dbReference type="ARBA" id="ARBA00007325"/>
    </source>
</evidence>
<feature type="compositionally biased region" description="Polar residues" evidence="13">
    <location>
        <begin position="237"/>
        <end position="280"/>
    </location>
</feature>
<comment type="function">
    <text evidence="11">RNA-binding protein involved in post-transcriptional regulation through transcript degradation.</text>
</comment>
<dbReference type="PANTHER" id="PTHR12515:SF5">
    <property type="entry name" value="PROTEIN SMAUG"/>
    <property type="match status" value="1"/>
</dbReference>
<feature type="compositionally biased region" description="Polar residues" evidence="13">
    <location>
        <begin position="421"/>
        <end position="432"/>
    </location>
</feature>
<protein>
    <recommendedName>
        <fullName evidence="10">RNA-binding protein VTS1</fullName>
    </recommendedName>
    <alternativeName>
        <fullName evidence="12">RNA-binding protein vts1</fullName>
    </alternativeName>
</protein>
<dbReference type="GO" id="GO:0015031">
    <property type="term" value="P:protein transport"/>
    <property type="evidence" value="ECO:0007669"/>
    <property type="project" value="UniProtKB-KW"/>
</dbReference>
<feature type="region of interest" description="Disordered" evidence="13">
    <location>
        <begin position="526"/>
        <end position="560"/>
    </location>
</feature>
<dbReference type="GO" id="GO:0005829">
    <property type="term" value="C:cytosol"/>
    <property type="evidence" value="ECO:0007669"/>
    <property type="project" value="UniProtKB-SubCell"/>
</dbReference>
<feature type="region of interest" description="Disordered" evidence="13">
    <location>
        <begin position="1"/>
        <end position="33"/>
    </location>
</feature>
<evidence type="ECO:0000256" key="7">
    <source>
        <dbReference type="ARBA" id="ARBA00022884"/>
    </source>
</evidence>
<keyword evidence="5" id="KW-0963">Cytoplasm</keyword>
<dbReference type="GO" id="GO:0000166">
    <property type="term" value="F:nucleotide binding"/>
    <property type="evidence" value="ECO:0007669"/>
    <property type="project" value="UniProtKB-KW"/>
</dbReference>
<evidence type="ECO:0000256" key="5">
    <source>
        <dbReference type="ARBA" id="ARBA00022490"/>
    </source>
</evidence>
<feature type="region of interest" description="Disordered" evidence="13">
    <location>
        <begin position="182"/>
        <end position="209"/>
    </location>
</feature>
<comment type="subunit">
    <text evidence="9">Monomer. Binds to RNA.</text>
</comment>
<keyword evidence="8" id="KW-0653">Protein transport</keyword>
<proteinExistence type="inferred from homology"/>
<dbReference type="eggNOG" id="KOG3791">
    <property type="taxonomic scope" value="Eukaryota"/>
</dbReference>
<dbReference type="RefSeq" id="XP_002839780.1">
    <property type="nucleotide sequence ID" value="XM_002839734.1"/>
</dbReference>
<evidence type="ECO:0000256" key="6">
    <source>
        <dbReference type="ARBA" id="ARBA00022741"/>
    </source>
</evidence>
<dbReference type="HOGENOM" id="CLU_017632_0_0_1"/>
<dbReference type="GO" id="GO:0000289">
    <property type="term" value="P:nuclear-transcribed mRNA poly(A) tail shortening"/>
    <property type="evidence" value="ECO:0007669"/>
    <property type="project" value="TreeGrafter"/>
</dbReference>
<dbReference type="Proteomes" id="UP000006911">
    <property type="component" value="Unassembled WGS sequence"/>
</dbReference>
<dbReference type="Pfam" id="PF25479">
    <property type="entry name" value="Vts1"/>
    <property type="match status" value="1"/>
</dbReference>
<dbReference type="AlphaFoldDB" id="D5GHH8"/>
<name>D5GHH8_TUBMM</name>
<dbReference type="GO" id="GO:0000932">
    <property type="term" value="C:P-body"/>
    <property type="evidence" value="ECO:0007669"/>
    <property type="project" value="UniProtKB-SubCell"/>
</dbReference>
<keyword evidence="16" id="KW-1185">Reference proteome</keyword>
<evidence type="ECO:0000259" key="14">
    <source>
        <dbReference type="PROSITE" id="PS50105"/>
    </source>
</evidence>
<dbReference type="Gene3D" id="1.10.150.50">
    <property type="entry name" value="Transcription Factor, Ets-1"/>
    <property type="match status" value="1"/>
</dbReference>
<feature type="compositionally biased region" description="Low complexity" evidence="13">
    <location>
        <begin position="17"/>
        <end position="30"/>
    </location>
</feature>
<dbReference type="SUPFAM" id="SSF47769">
    <property type="entry name" value="SAM/Pointed domain"/>
    <property type="match status" value="1"/>
</dbReference>
<gene>
    <name evidence="15" type="ORF">GSTUM_00007890001</name>
</gene>
<evidence type="ECO:0000256" key="13">
    <source>
        <dbReference type="SAM" id="MobiDB-lite"/>
    </source>
</evidence>
<dbReference type="STRING" id="656061.D5GHH8"/>
<evidence type="ECO:0000256" key="10">
    <source>
        <dbReference type="ARBA" id="ARBA00024136"/>
    </source>
</evidence>
<organism evidence="15 16">
    <name type="scientific">Tuber melanosporum (strain Mel28)</name>
    <name type="common">Perigord black truffle</name>
    <dbReference type="NCBI Taxonomy" id="656061"/>
    <lineage>
        <taxon>Eukaryota</taxon>
        <taxon>Fungi</taxon>
        <taxon>Dikarya</taxon>
        <taxon>Ascomycota</taxon>
        <taxon>Pezizomycotina</taxon>
        <taxon>Pezizomycetes</taxon>
        <taxon>Pezizales</taxon>
        <taxon>Tuberaceae</taxon>
        <taxon>Tuber</taxon>
    </lineage>
</organism>
<dbReference type="InterPro" id="IPR050897">
    <property type="entry name" value="SMAUG/VTS1_RNA-bind"/>
</dbReference>
<feature type="region of interest" description="Disordered" evidence="13">
    <location>
        <begin position="396"/>
        <end position="432"/>
    </location>
</feature>
<evidence type="ECO:0000256" key="2">
    <source>
        <dbReference type="ARBA" id="ARBA00004514"/>
    </source>
</evidence>
<feature type="domain" description="SAM" evidence="14">
    <location>
        <begin position="561"/>
        <end position="619"/>
    </location>
</feature>
<comment type="similarity">
    <text evidence="3">Belongs to the VTS1 family.</text>
</comment>
<keyword evidence="4" id="KW-0813">Transport</keyword>
<evidence type="ECO:0000256" key="9">
    <source>
        <dbReference type="ARBA" id="ARBA00024046"/>
    </source>
</evidence>
<dbReference type="InterPro" id="IPR001660">
    <property type="entry name" value="SAM"/>
</dbReference>
<dbReference type="FunFam" id="1.10.150.50:FF:000033">
    <property type="entry name" value="Protein vts1, variant"/>
    <property type="match status" value="1"/>
</dbReference>